<reference evidence="3 4" key="1">
    <citation type="journal article" date="2020" name="Int. J. Syst. Evol. Microbiol.">
        <title>Novel acetic acid bacteria from cider fermentations: Acetobacter conturbans sp. nov. and Acetobacter fallax sp. nov.</title>
        <authorList>
            <person name="Sombolestani A.S."/>
            <person name="Cleenwerck I."/>
            <person name="Cnockaert M."/>
            <person name="Borremans W."/>
            <person name="Wieme A.D."/>
            <person name="De Vuyst L."/>
            <person name="Vandamme P."/>
        </authorList>
    </citation>
    <scope>NUCLEOTIDE SEQUENCE [LARGE SCALE GENOMIC DNA]</scope>
    <source>
        <strain evidence="3 4">LMG 1627</strain>
    </source>
</reference>
<proteinExistence type="predicted"/>
<dbReference type="InterPro" id="IPR011059">
    <property type="entry name" value="Metal-dep_hydrolase_composite"/>
</dbReference>
<protein>
    <submittedName>
        <fullName evidence="3">Amidohydrolase family protein</fullName>
    </submittedName>
</protein>
<feature type="domain" description="Amidohydrolase-related" evidence="2">
    <location>
        <begin position="76"/>
        <end position="435"/>
    </location>
</feature>
<evidence type="ECO:0000313" key="4">
    <source>
        <dbReference type="Proteomes" id="UP000631653"/>
    </source>
</evidence>
<sequence>MRRILLTTAALVMGAPALAAPTSVPIALTHVRIIDGTGAAPIEDATVVMQDGHILAAGKHVALPKHTRVLDRSGDTIMPGIISDHSHVGQYDGVTTGSRFYTRDNIIAALSQYRHYGVTTVTALGNNVPDVFDPLRKDAHAGKTPADLFGVDQGIGVPRGAPPVDLEPDQLFRPKTADEARQDVDRMADEGTDLVKIWVDNFDGTLHVKMTPEIIAAVVDESHKRNLRVAAHIHDLHDAEHVVAAGVDILAHGVRDKPVTPDLVATLKSRGIWYIATLQLDEASTAWADRAPWTQTPFTIAGLSMPLLDQVRDPAWQAKHTTGKLADFARTSLAMNLQNLKTLYDAGVKIGFGTDSGAMPLRVPGVAEHRELDLTVQAGLTPLETIHIATQNAAALLNLPDRGVIAPGKRADLLVVAGNPATNIADAHQIVETWENGTAVSGPLPLKAKGEN</sequence>
<dbReference type="EMBL" id="WOSY01000005">
    <property type="protein sequence ID" value="NHN88399.1"/>
    <property type="molecule type" value="Genomic_DNA"/>
</dbReference>
<evidence type="ECO:0000259" key="2">
    <source>
        <dbReference type="Pfam" id="PF01979"/>
    </source>
</evidence>
<dbReference type="Gene3D" id="3.20.20.140">
    <property type="entry name" value="Metal-dependent hydrolases"/>
    <property type="match status" value="1"/>
</dbReference>
<dbReference type="Pfam" id="PF01979">
    <property type="entry name" value="Amidohydro_1"/>
    <property type="match status" value="1"/>
</dbReference>
<dbReference type="SUPFAM" id="SSF51338">
    <property type="entry name" value="Composite domain of metallo-dependent hydrolases"/>
    <property type="match status" value="1"/>
</dbReference>
<keyword evidence="4" id="KW-1185">Reference proteome</keyword>
<gene>
    <name evidence="3" type="ORF">GOB81_07120</name>
</gene>
<name>A0ABX0JZW1_9PROT</name>
<accession>A0ABX0JZW1</accession>
<feature type="chain" id="PRO_5045539018" evidence="1">
    <location>
        <begin position="20"/>
        <end position="452"/>
    </location>
</feature>
<dbReference type="PANTHER" id="PTHR43135:SF3">
    <property type="entry name" value="ALPHA-D-RIBOSE 1-METHYLPHOSPHONATE 5-TRIPHOSPHATE DIPHOSPHATASE"/>
    <property type="match status" value="1"/>
</dbReference>
<dbReference type="InterPro" id="IPR006680">
    <property type="entry name" value="Amidohydro-rel"/>
</dbReference>
<dbReference type="Gene3D" id="2.30.40.10">
    <property type="entry name" value="Urease, subunit C, domain 1"/>
    <property type="match status" value="1"/>
</dbReference>
<evidence type="ECO:0000256" key="1">
    <source>
        <dbReference type="SAM" id="SignalP"/>
    </source>
</evidence>
<dbReference type="InterPro" id="IPR051781">
    <property type="entry name" value="Metallo-dep_Hydrolase"/>
</dbReference>
<organism evidence="3 4">
    <name type="scientific">Acetobacter conturbans</name>
    <dbReference type="NCBI Taxonomy" id="1737472"/>
    <lineage>
        <taxon>Bacteria</taxon>
        <taxon>Pseudomonadati</taxon>
        <taxon>Pseudomonadota</taxon>
        <taxon>Alphaproteobacteria</taxon>
        <taxon>Acetobacterales</taxon>
        <taxon>Acetobacteraceae</taxon>
        <taxon>Acetobacter</taxon>
    </lineage>
</organism>
<dbReference type="SUPFAM" id="SSF51556">
    <property type="entry name" value="Metallo-dependent hydrolases"/>
    <property type="match status" value="1"/>
</dbReference>
<evidence type="ECO:0000313" key="3">
    <source>
        <dbReference type="EMBL" id="NHN88399.1"/>
    </source>
</evidence>
<dbReference type="InterPro" id="IPR032466">
    <property type="entry name" value="Metal_Hydrolase"/>
</dbReference>
<keyword evidence="1" id="KW-0732">Signal</keyword>
<dbReference type="Proteomes" id="UP000631653">
    <property type="component" value="Unassembled WGS sequence"/>
</dbReference>
<dbReference type="PANTHER" id="PTHR43135">
    <property type="entry name" value="ALPHA-D-RIBOSE 1-METHYLPHOSPHONATE 5-TRIPHOSPHATE DIPHOSPHATASE"/>
    <property type="match status" value="1"/>
</dbReference>
<comment type="caution">
    <text evidence="3">The sequence shown here is derived from an EMBL/GenBank/DDBJ whole genome shotgun (WGS) entry which is preliminary data.</text>
</comment>
<feature type="signal peptide" evidence="1">
    <location>
        <begin position="1"/>
        <end position="19"/>
    </location>
</feature>
<dbReference type="RefSeq" id="WP_173569683.1">
    <property type="nucleotide sequence ID" value="NZ_WOSY01000005.1"/>
</dbReference>